<dbReference type="InterPro" id="IPR009057">
    <property type="entry name" value="Homeodomain-like_sf"/>
</dbReference>
<dbReference type="GO" id="GO:0000978">
    <property type="term" value="F:RNA polymerase II cis-regulatory region sequence-specific DNA binding"/>
    <property type="evidence" value="ECO:0007669"/>
    <property type="project" value="TreeGrafter"/>
</dbReference>
<evidence type="ECO:0000259" key="2">
    <source>
        <dbReference type="PROSITE" id="PS51294"/>
    </source>
</evidence>
<name>A0A061QYR9_9CHLO</name>
<dbReference type="PANTHER" id="PTHR45614:SF229">
    <property type="entry name" value="MYB TRANSCRIPTION FACTOR-LIKE PROTEIN-RELATED"/>
    <property type="match status" value="1"/>
</dbReference>
<dbReference type="Gene3D" id="1.10.10.60">
    <property type="entry name" value="Homeodomain-like"/>
    <property type="match status" value="2"/>
</dbReference>
<proteinExistence type="predicted"/>
<protein>
    <submittedName>
        <fullName evidence="3">Myb transcription factor</fullName>
    </submittedName>
</protein>
<dbReference type="InterPro" id="IPR050560">
    <property type="entry name" value="MYB_TF"/>
</dbReference>
<dbReference type="GO" id="GO:0005634">
    <property type="term" value="C:nucleus"/>
    <property type="evidence" value="ECO:0007669"/>
    <property type="project" value="TreeGrafter"/>
</dbReference>
<dbReference type="SUPFAM" id="SSF46689">
    <property type="entry name" value="Homeodomain-like"/>
    <property type="match status" value="1"/>
</dbReference>
<evidence type="ECO:0000259" key="1">
    <source>
        <dbReference type="PROSITE" id="PS50090"/>
    </source>
</evidence>
<dbReference type="PROSITE" id="PS50090">
    <property type="entry name" value="MYB_LIKE"/>
    <property type="match status" value="2"/>
</dbReference>
<dbReference type="SMART" id="SM00717">
    <property type="entry name" value="SANT"/>
    <property type="match status" value="2"/>
</dbReference>
<dbReference type="Pfam" id="PF13921">
    <property type="entry name" value="Myb_DNA-bind_6"/>
    <property type="match status" value="1"/>
</dbReference>
<sequence length="231" mass="26146">RRAVNAVGACHWNKVAECVPGRTAKSCRLRWCNQLDPKVNQTPFSELEDAILYISYAKYGSKWSILSKLLGSGRTDNAVKNRCNTYLLRVKDFRWSNGLVTQNTSLEHLLSLKKVIKQDRLNSRCRSDCSTSPGGKTSRSTSSLSSQKFIPVLDSVPGTLCYRTCSRNFMEPWKTASKSEDAFMSVCPEREVHDSRAEYKCFTSSNEKYARSKHTDSVLENFYSLLNASKL</sequence>
<dbReference type="InterPro" id="IPR017930">
    <property type="entry name" value="Myb_dom"/>
</dbReference>
<dbReference type="CDD" id="cd00167">
    <property type="entry name" value="SANT"/>
    <property type="match status" value="2"/>
</dbReference>
<dbReference type="EMBL" id="GBEZ01023294">
    <property type="protein sequence ID" value="JAC63584.1"/>
    <property type="molecule type" value="Transcribed_RNA"/>
</dbReference>
<feature type="domain" description="Myb-like" evidence="1">
    <location>
        <begin position="36"/>
        <end position="87"/>
    </location>
</feature>
<gene>
    <name evidence="3" type="ORF">TSPGSL018_20288</name>
</gene>
<dbReference type="InterPro" id="IPR001005">
    <property type="entry name" value="SANT/Myb"/>
</dbReference>
<evidence type="ECO:0000313" key="3">
    <source>
        <dbReference type="EMBL" id="JAC63584.1"/>
    </source>
</evidence>
<feature type="domain" description="Myb-like" evidence="1">
    <location>
        <begin position="1"/>
        <end position="35"/>
    </location>
</feature>
<feature type="domain" description="HTH myb-type" evidence="2">
    <location>
        <begin position="1"/>
        <end position="39"/>
    </location>
</feature>
<dbReference type="GO" id="GO:0000981">
    <property type="term" value="F:DNA-binding transcription factor activity, RNA polymerase II-specific"/>
    <property type="evidence" value="ECO:0007669"/>
    <property type="project" value="TreeGrafter"/>
</dbReference>
<dbReference type="PANTHER" id="PTHR45614">
    <property type="entry name" value="MYB PROTEIN-RELATED"/>
    <property type="match status" value="1"/>
</dbReference>
<dbReference type="AlphaFoldDB" id="A0A061QYR9"/>
<accession>A0A061QYR9</accession>
<organism evidence="3">
    <name type="scientific">Tetraselmis sp. GSL018</name>
    <dbReference type="NCBI Taxonomy" id="582737"/>
    <lineage>
        <taxon>Eukaryota</taxon>
        <taxon>Viridiplantae</taxon>
        <taxon>Chlorophyta</taxon>
        <taxon>core chlorophytes</taxon>
        <taxon>Chlorodendrophyceae</taxon>
        <taxon>Chlorodendrales</taxon>
        <taxon>Chlorodendraceae</taxon>
        <taxon>Tetraselmis</taxon>
    </lineage>
</organism>
<dbReference type="PROSITE" id="PS51294">
    <property type="entry name" value="HTH_MYB"/>
    <property type="match status" value="2"/>
</dbReference>
<feature type="domain" description="HTH myb-type" evidence="2">
    <location>
        <begin position="43"/>
        <end position="91"/>
    </location>
</feature>
<feature type="non-terminal residue" evidence="3">
    <location>
        <position position="1"/>
    </location>
</feature>
<reference evidence="3" key="1">
    <citation type="submission" date="2014-05" db="EMBL/GenBank/DDBJ databases">
        <title>The transcriptome of the halophilic microalga Tetraselmis sp. GSL018 isolated from the Great Salt Lake, Utah.</title>
        <authorList>
            <person name="Jinkerson R.E."/>
            <person name="D'Adamo S."/>
            <person name="Posewitz M.C."/>
        </authorList>
    </citation>
    <scope>NUCLEOTIDE SEQUENCE</scope>
    <source>
        <strain evidence="3">GSL018</strain>
    </source>
</reference>